<organism evidence="1 2">
    <name type="scientific">Staphylothermus hellenicus (strain DSM 12710 / JCM 10830 / BK20S6-10-b1 / P8)</name>
    <dbReference type="NCBI Taxonomy" id="591019"/>
    <lineage>
        <taxon>Archaea</taxon>
        <taxon>Thermoproteota</taxon>
        <taxon>Thermoprotei</taxon>
        <taxon>Desulfurococcales</taxon>
        <taxon>Desulfurococcaceae</taxon>
        <taxon>Staphylothermus</taxon>
    </lineage>
</organism>
<dbReference type="HOGENOM" id="CLU_140136_0_0_2"/>
<reference evidence="1 2" key="2">
    <citation type="journal article" date="2011" name="Stand. Genomic Sci.">
        <title>Complete genome sequence of Staphylothermus hellenicus P8.</title>
        <authorList>
            <person name="Anderson I."/>
            <person name="Wirth R."/>
            <person name="Lucas S."/>
            <person name="Copeland A."/>
            <person name="Lapidus A."/>
            <person name="Cheng J.F."/>
            <person name="Goodwin L."/>
            <person name="Pitluck S."/>
            <person name="Davenport K."/>
            <person name="Detter J.C."/>
            <person name="Han C."/>
            <person name="Tapia R."/>
            <person name="Land M."/>
            <person name="Hauser L."/>
            <person name="Pati A."/>
            <person name="Mikhailova N."/>
            <person name="Woyke T."/>
            <person name="Klenk H.P."/>
            <person name="Kyrpides N."/>
            <person name="Ivanova N."/>
        </authorList>
    </citation>
    <scope>NUCLEOTIDE SEQUENCE [LARGE SCALE GENOMIC DNA]</scope>
    <source>
        <strain evidence="2">DSM 12710 / JCM 10830 / BK20S6-10-b1 / P8</strain>
    </source>
</reference>
<dbReference type="Proteomes" id="UP000002573">
    <property type="component" value="Chromosome"/>
</dbReference>
<dbReference type="GeneID" id="9234836"/>
<dbReference type="RefSeq" id="WP_013143831.1">
    <property type="nucleotide sequence ID" value="NC_014205.1"/>
</dbReference>
<dbReference type="OrthoDB" id="18579at2157"/>
<dbReference type="Pfam" id="PF09895">
    <property type="entry name" value="DUF2122"/>
    <property type="match status" value="1"/>
</dbReference>
<proteinExistence type="predicted"/>
<dbReference type="EMBL" id="CP002051">
    <property type="protein sequence ID" value="ADI32633.1"/>
    <property type="molecule type" value="Genomic_DNA"/>
</dbReference>
<evidence type="ECO:0000313" key="2">
    <source>
        <dbReference type="Proteomes" id="UP000002573"/>
    </source>
</evidence>
<dbReference type="AlphaFoldDB" id="D7DA37"/>
<dbReference type="InterPro" id="IPR018665">
    <property type="entry name" value="DUF2122_RecB-nuclease-rel"/>
</dbReference>
<dbReference type="KEGG" id="shc:Shell_1545"/>
<dbReference type="eggNOG" id="arCOG01019">
    <property type="taxonomic scope" value="Archaea"/>
</dbReference>
<sequence>MRFIALYAPSSVQRVIDFVKTVFLFEDYQPIIIKPIGAAAQIGVPEAYKIAYREKKSLIILPEITDIIEVLGINKVYYLDKRGEEIEIHNLKKSDIAIVINGGDREPSKKELLNINIVKVRDADPSLPPVGLTAITLYLLSRDTMQHNLF</sequence>
<evidence type="ECO:0000313" key="1">
    <source>
        <dbReference type="EMBL" id="ADI32633.1"/>
    </source>
</evidence>
<keyword evidence="2" id="KW-1185">Reference proteome</keyword>
<gene>
    <name evidence="1" type="ordered locus">Shell_1545</name>
</gene>
<reference evidence="2" key="1">
    <citation type="submission" date="2010-05" db="EMBL/GenBank/DDBJ databases">
        <title>Complete sequence of Staphylothermus hellenicus DSM 12710.</title>
        <authorList>
            <consortium name="US DOE Joint Genome Institute"/>
            <person name="Lucas S."/>
            <person name="Copeland A."/>
            <person name="Lapidus A."/>
            <person name="Cheng J.-F."/>
            <person name="Bruce D."/>
            <person name="Goodwin L."/>
            <person name="Pitluck S."/>
            <person name="Davenport K."/>
            <person name="Detter J.C."/>
            <person name="Han C."/>
            <person name="Tapia R."/>
            <person name="Larimer F."/>
            <person name="Land M."/>
            <person name="Hauser L."/>
            <person name="Kyrpides N."/>
            <person name="Mikhailova N."/>
            <person name="Anderson I.J."/>
            <person name="Woyke T."/>
        </authorList>
    </citation>
    <scope>NUCLEOTIDE SEQUENCE [LARGE SCALE GENOMIC DNA]</scope>
    <source>
        <strain evidence="2">DSM 12710 / JCM 10830 / BK20S6-10-b1 / P8</strain>
    </source>
</reference>
<dbReference type="STRING" id="591019.Shell_1545"/>
<name>D7DA37_STAHD</name>
<protein>
    <submittedName>
        <fullName evidence="1">RecB-family nuclease-like protein</fullName>
    </submittedName>
</protein>
<accession>D7DA37</accession>